<proteinExistence type="predicted"/>
<dbReference type="InterPro" id="IPR008906">
    <property type="entry name" value="HATC_C_dom"/>
</dbReference>
<dbReference type="Proteomes" id="UP000694888">
    <property type="component" value="Unplaced"/>
</dbReference>
<evidence type="ECO:0000259" key="10">
    <source>
        <dbReference type="Pfam" id="PF02892"/>
    </source>
</evidence>
<keyword evidence="6" id="KW-0238">DNA-binding</keyword>
<evidence type="ECO:0000256" key="5">
    <source>
        <dbReference type="ARBA" id="ARBA00023015"/>
    </source>
</evidence>
<accession>A0ABM0K831</accession>
<dbReference type="InterPro" id="IPR012337">
    <property type="entry name" value="RNaseH-like_sf"/>
</dbReference>
<organism evidence="12 13">
    <name type="scientific">Aplysia californica</name>
    <name type="common">California sea hare</name>
    <dbReference type="NCBI Taxonomy" id="6500"/>
    <lineage>
        <taxon>Eukaryota</taxon>
        <taxon>Metazoa</taxon>
        <taxon>Spiralia</taxon>
        <taxon>Lophotrochozoa</taxon>
        <taxon>Mollusca</taxon>
        <taxon>Gastropoda</taxon>
        <taxon>Heterobranchia</taxon>
        <taxon>Euthyneura</taxon>
        <taxon>Tectipleura</taxon>
        <taxon>Aplysiida</taxon>
        <taxon>Aplysioidea</taxon>
        <taxon>Aplysiidae</taxon>
        <taxon>Aplysia</taxon>
    </lineage>
</organism>
<evidence type="ECO:0000256" key="2">
    <source>
        <dbReference type="ARBA" id="ARBA00022723"/>
    </source>
</evidence>
<dbReference type="SUPFAM" id="SSF53098">
    <property type="entry name" value="Ribonuclease H-like"/>
    <property type="match status" value="1"/>
</dbReference>
<sequence length="708" mass="80782">MSSTPKRFYKQQNAPRFRSGVWHFMRKDDHKNATCLICNSKFKFHGSTTSLRSHLRAKHPEHDFSGEYDQEEAQAASRLVNLLQPVKAPEPSPSPSEVKPESNRVKSGVWKLMTKDSPYIATCIVCNAKFKFHGSTSSLWAHLKAKHPVELDNSATEDPNESQLLQFSAAQNHPTESSVSGSASVTVSVKKSETSEKISFHREPTTKKKQLERVLVEMIVRDLQPLSIVEEGGFQKLIHTLDPKYTLPSPKQLATTILPNLQKEEIRKLKAELGDIANVTVTTEIWTSVVTDSFLTVSVHYLNSQWQRKYAVLETCKLVDDLTPANIAEELSRVFTAWDLHPKVTCVVTDNSENMAAAMRMLRLPHVTCYAHTMDGIVRDSLRNVQEVTRLAKKVRDIVSFFHHSEMDSEKLMHLQREQERQPQKLKRDVPSQWVSTFYMLERFIHLYGFIAGALYQVGRAELLLSDDELEVVKHCVKVLEPFEVAVKEMTSEKHMPMCKVIPMTKAISQFVSRNTQNSGGDISGLATELELQMSRHFDNMEDNFLYGASTLLDPRFKKLPFSTSEAVGNTEQQLGEEILIQTEPAAVLKPETEAMDDSKSLWSSFDQQVEFTLSALSNPQESTVEFNRYYEEMLLQRQENPFRWWEKMSKFLTRLSPIAMKYLAIPAASIPAERLFLKNQEVISLRRSILKHSVVDTVLFLNNRFSV</sequence>
<dbReference type="InterPro" id="IPR003656">
    <property type="entry name" value="Znf_BED"/>
</dbReference>
<dbReference type="Pfam" id="PF02892">
    <property type="entry name" value="zf-BED"/>
    <property type="match status" value="2"/>
</dbReference>
<feature type="region of interest" description="Disordered" evidence="9">
    <location>
        <begin position="86"/>
        <end position="105"/>
    </location>
</feature>
<evidence type="ECO:0000256" key="6">
    <source>
        <dbReference type="ARBA" id="ARBA00023125"/>
    </source>
</evidence>
<dbReference type="PANTHER" id="PTHR46481:SF10">
    <property type="entry name" value="ZINC FINGER BED DOMAIN-CONTAINING PROTEIN 39"/>
    <property type="match status" value="1"/>
</dbReference>
<evidence type="ECO:0000256" key="9">
    <source>
        <dbReference type="SAM" id="MobiDB-lite"/>
    </source>
</evidence>
<evidence type="ECO:0000256" key="1">
    <source>
        <dbReference type="ARBA" id="ARBA00004123"/>
    </source>
</evidence>
<evidence type="ECO:0000313" key="12">
    <source>
        <dbReference type="Proteomes" id="UP000694888"/>
    </source>
</evidence>
<feature type="domain" description="BED-type" evidence="10">
    <location>
        <begin position="20"/>
        <end position="60"/>
    </location>
</feature>
<keyword evidence="12" id="KW-1185">Reference proteome</keyword>
<evidence type="ECO:0000313" key="13">
    <source>
        <dbReference type="RefSeq" id="XP_005111024.1"/>
    </source>
</evidence>
<evidence type="ECO:0000256" key="4">
    <source>
        <dbReference type="ARBA" id="ARBA00022833"/>
    </source>
</evidence>
<evidence type="ECO:0000256" key="3">
    <source>
        <dbReference type="ARBA" id="ARBA00022771"/>
    </source>
</evidence>
<keyword evidence="8" id="KW-0539">Nucleus</keyword>
<dbReference type="Gene3D" id="1.10.10.1070">
    <property type="entry name" value="Zinc finger, BED domain-containing"/>
    <property type="match status" value="1"/>
</dbReference>
<name>A0ABM0K831_APLCA</name>
<dbReference type="InterPro" id="IPR036236">
    <property type="entry name" value="Znf_C2H2_sf"/>
</dbReference>
<keyword evidence="3" id="KW-0863">Zinc-finger</keyword>
<dbReference type="SMART" id="SM00614">
    <property type="entry name" value="ZnF_BED"/>
    <property type="match status" value="2"/>
</dbReference>
<evidence type="ECO:0000256" key="8">
    <source>
        <dbReference type="ARBA" id="ARBA00023242"/>
    </source>
</evidence>
<evidence type="ECO:0000259" key="11">
    <source>
        <dbReference type="Pfam" id="PF05699"/>
    </source>
</evidence>
<dbReference type="PANTHER" id="PTHR46481">
    <property type="entry name" value="ZINC FINGER BED DOMAIN-CONTAINING PROTEIN 4"/>
    <property type="match status" value="1"/>
</dbReference>
<evidence type="ECO:0000256" key="7">
    <source>
        <dbReference type="ARBA" id="ARBA00023163"/>
    </source>
</evidence>
<keyword evidence="5" id="KW-0805">Transcription regulation</keyword>
<dbReference type="SUPFAM" id="SSF140996">
    <property type="entry name" value="Hermes dimerisation domain"/>
    <property type="match status" value="1"/>
</dbReference>
<keyword evidence="7" id="KW-0804">Transcription</keyword>
<feature type="domain" description="HAT C-terminal dimerisation" evidence="11">
    <location>
        <begin position="626"/>
        <end position="704"/>
    </location>
</feature>
<feature type="domain" description="BED-type" evidence="10">
    <location>
        <begin position="108"/>
        <end position="148"/>
    </location>
</feature>
<comment type="subcellular location">
    <subcellularLocation>
        <location evidence="1">Nucleus</location>
    </subcellularLocation>
</comment>
<dbReference type="InterPro" id="IPR052035">
    <property type="entry name" value="ZnF_BED_domain_contain"/>
</dbReference>
<dbReference type="GeneID" id="101861550"/>
<protein>
    <submittedName>
        <fullName evidence="13">Zinc finger BED domain-containing protein 4</fullName>
    </submittedName>
</protein>
<dbReference type="RefSeq" id="XP_005111024.1">
    <property type="nucleotide sequence ID" value="XM_005110967.3"/>
</dbReference>
<keyword evidence="4" id="KW-0862">Zinc</keyword>
<keyword evidence="2" id="KW-0479">Metal-binding</keyword>
<dbReference type="SUPFAM" id="SSF57667">
    <property type="entry name" value="beta-beta-alpha zinc fingers"/>
    <property type="match status" value="2"/>
</dbReference>
<gene>
    <name evidence="13" type="primary">LOC101861550</name>
</gene>
<reference evidence="13" key="1">
    <citation type="submission" date="2025-08" db="UniProtKB">
        <authorList>
            <consortium name="RefSeq"/>
        </authorList>
    </citation>
    <scope>IDENTIFICATION</scope>
</reference>
<dbReference type="Pfam" id="PF05699">
    <property type="entry name" value="Dimer_Tnp_hAT"/>
    <property type="match status" value="1"/>
</dbReference>